<evidence type="ECO:0000313" key="1">
    <source>
        <dbReference type="EMBL" id="GGB53631.1"/>
    </source>
</evidence>
<name>A0A9W5U0I2_9BACI</name>
<dbReference type="AlphaFoldDB" id="A0A9W5U0I2"/>
<dbReference type="Gene3D" id="1.10.287.1100">
    <property type="entry name" value="Sporulation inhibitor A"/>
    <property type="match status" value="1"/>
</dbReference>
<evidence type="ECO:0000313" key="2">
    <source>
        <dbReference type="Proteomes" id="UP000621492"/>
    </source>
</evidence>
<evidence type="ECO:0008006" key="3">
    <source>
        <dbReference type="Google" id="ProtNLM"/>
    </source>
</evidence>
<organism evidence="1 2">
    <name type="scientific">Lentibacillus populi</name>
    <dbReference type="NCBI Taxonomy" id="1827502"/>
    <lineage>
        <taxon>Bacteria</taxon>
        <taxon>Bacillati</taxon>
        <taxon>Bacillota</taxon>
        <taxon>Bacilli</taxon>
        <taxon>Bacillales</taxon>
        <taxon>Bacillaceae</taxon>
        <taxon>Lentibacillus</taxon>
    </lineage>
</organism>
<dbReference type="EMBL" id="BMJD01000034">
    <property type="protein sequence ID" value="GGB53631.1"/>
    <property type="molecule type" value="Genomic_DNA"/>
</dbReference>
<reference evidence="1" key="1">
    <citation type="journal article" date="2014" name="Int. J. Syst. Evol. Microbiol.">
        <title>Complete genome sequence of Corynebacterium casei LMG S-19264T (=DSM 44701T), isolated from a smear-ripened cheese.</title>
        <authorList>
            <consortium name="US DOE Joint Genome Institute (JGI-PGF)"/>
            <person name="Walter F."/>
            <person name="Albersmeier A."/>
            <person name="Kalinowski J."/>
            <person name="Ruckert C."/>
        </authorList>
    </citation>
    <scope>NUCLEOTIDE SEQUENCE</scope>
    <source>
        <strain evidence="1">CGMCC 1.15454</strain>
    </source>
</reference>
<dbReference type="InterPro" id="IPR015064">
    <property type="entry name" value="Sda"/>
</dbReference>
<keyword evidence="2" id="KW-1185">Reference proteome</keyword>
<dbReference type="RefSeq" id="WP_088049965.1">
    <property type="nucleotide sequence ID" value="NZ_BMJD01000034.1"/>
</dbReference>
<gene>
    <name evidence="1" type="ORF">GCM10011409_34080</name>
</gene>
<reference evidence="1" key="2">
    <citation type="submission" date="2020-09" db="EMBL/GenBank/DDBJ databases">
        <authorList>
            <person name="Sun Q."/>
            <person name="Zhou Y."/>
        </authorList>
    </citation>
    <scope>NUCLEOTIDE SEQUENCE</scope>
    <source>
        <strain evidence="1">CGMCC 1.15454</strain>
    </source>
</reference>
<dbReference type="InterPro" id="IPR036916">
    <property type="entry name" value="Sda_sf"/>
</dbReference>
<protein>
    <recommendedName>
        <fullName evidence="3">Sporulation histidine kinase inhibitor Sda</fullName>
    </recommendedName>
</protein>
<dbReference type="Pfam" id="PF08970">
    <property type="entry name" value="Sda"/>
    <property type="match status" value="1"/>
</dbReference>
<comment type="caution">
    <text evidence="1">The sequence shown here is derived from an EMBL/GenBank/DDBJ whole genome shotgun (WGS) entry which is preliminary data.</text>
</comment>
<dbReference type="Proteomes" id="UP000621492">
    <property type="component" value="Unassembled WGS sequence"/>
</dbReference>
<accession>A0A9W5U0I2</accession>
<sequence>MKSLKNVSNDLLIEAFMKAIELKLDQDFCDLIKEEINDRGLMIQYQKNSQA</sequence>
<dbReference type="SUPFAM" id="SSF100985">
    <property type="entry name" value="Sporulation inhibitor Sda"/>
    <property type="match status" value="1"/>
</dbReference>
<proteinExistence type="predicted"/>